<sequence length="116" mass="12250">MSPSITSRVLSFLGCLAIGTPESIAPPIPPSFYYVPGDRPEPTGGIGDPDTQRRTLIVDAMRRRMLGHVAAWTSVGLASFALALTLIVGASHEIRSHVSPTQIGGMTPTLNFPGSH</sequence>
<dbReference type="AlphaFoldDB" id="A0AB74UX67"/>
<feature type="transmembrane region" description="Helical" evidence="1">
    <location>
        <begin position="69"/>
        <end position="90"/>
    </location>
</feature>
<protein>
    <submittedName>
        <fullName evidence="2">Uncharacterized protein</fullName>
    </submittedName>
</protein>
<gene>
    <name evidence="2" type="ORF">ACFYG5_02030</name>
</gene>
<dbReference type="EMBL" id="CP170721">
    <property type="protein sequence ID" value="XIA18945.1"/>
    <property type="molecule type" value="Genomic_DNA"/>
</dbReference>
<name>A0AB74UX67_9GAMM</name>
<keyword evidence="1" id="KW-1133">Transmembrane helix</keyword>
<evidence type="ECO:0000256" key="1">
    <source>
        <dbReference type="SAM" id="Phobius"/>
    </source>
</evidence>
<reference evidence="2" key="1">
    <citation type="submission" date="2024-10" db="EMBL/GenBank/DDBJ databases">
        <authorList>
            <person name="Lesea H.P."/>
            <person name="Kuehl J.V."/>
            <person name="Chandonia J.-M."/>
        </authorList>
    </citation>
    <scope>NUCLEOTIDE SEQUENCE</scope>
    <source>
        <strain evidence="2">FW102-FHT14D07</strain>
    </source>
</reference>
<dbReference type="RefSeq" id="WP_395119867.1">
    <property type="nucleotide sequence ID" value="NZ_CP170721.1"/>
</dbReference>
<organism evidence="2">
    <name type="scientific">Rhodanobacter sp. FW102-FHT14D07</name>
    <dbReference type="NCBI Taxonomy" id="3351462"/>
    <lineage>
        <taxon>Bacteria</taxon>
        <taxon>Pseudomonadati</taxon>
        <taxon>Pseudomonadota</taxon>
        <taxon>Gammaproteobacteria</taxon>
        <taxon>Lysobacterales</taxon>
        <taxon>Rhodanobacteraceae</taxon>
        <taxon>Rhodanobacter</taxon>
    </lineage>
</organism>
<keyword evidence="1" id="KW-0472">Membrane</keyword>
<keyword evidence="1" id="KW-0812">Transmembrane</keyword>
<evidence type="ECO:0000313" key="2">
    <source>
        <dbReference type="EMBL" id="XIA18945.1"/>
    </source>
</evidence>
<proteinExistence type="predicted"/>
<accession>A0AB74UX67</accession>